<dbReference type="EMBL" id="JALBUU010000052">
    <property type="protein sequence ID" value="MCI0755744.1"/>
    <property type="molecule type" value="Genomic_DNA"/>
</dbReference>
<reference evidence="2 3" key="1">
    <citation type="submission" date="2022-03" db="EMBL/GenBank/DDBJ databases">
        <title>Complete genome analysis of Roseomonas KG 17.1 : a prolific producer of plant growth promoters.</title>
        <authorList>
            <person name="Saadouli I."/>
            <person name="Najjari A."/>
            <person name="Mosbah A."/>
            <person name="Ouzari H.I."/>
        </authorList>
    </citation>
    <scope>NUCLEOTIDE SEQUENCE [LARGE SCALE GENOMIC DNA]</scope>
    <source>
        <strain evidence="2 3">KG17-1</strain>
    </source>
</reference>
<gene>
    <name evidence="2" type="ORF">MON41_18915</name>
</gene>
<organism evidence="2 3">
    <name type="scientific">Teichococcus vastitatis</name>
    <dbReference type="NCBI Taxonomy" id="2307076"/>
    <lineage>
        <taxon>Bacteria</taxon>
        <taxon>Pseudomonadati</taxon>
        <taxon>Pseudomonadota</taxon>
        <taxon>Alphaproteobacteria</taxon>
        <taxon>Acetobacterales</taxon>
        <taxon>Roseomonadaceae</taxon>
        <taxon>Roseomonas</taxon>
    </lineage>
</organism>
<evidence type="ECO:0000313" key="3">
    <source>
        <dbReference type="Proteomes" id="UP001201985"/>
    </source>
</evidence>
<keyword evidence="3" id="KW-1185">Reference proteome</keyword>
<sequence length="201" mass="21424">MPIDPPTHRPQWMPRKATAREYDQARGSAAKPGYDADWRQLRARIIVARPICEAPGCGATERLKVDHVQFARHRTGGSARATCGCCASPATPPARRGSRGGGGPRPGACLPGCGQGWGVKFLVWMGVKTVLGSFLRGRDMSGTFSHGSRAQVLGTAIDRCPDPAGLQELKGNPGKHRRAAEAAPARVDCAVADRHSPDQTR</sequence>
<evidence type="ECO:0008006" key="4">
    <source>
        <dbReference type="Google" id="ProtNLM"/>
    </source>
</evidence>
<comment type="caution">
    <text evidence="2">The sequence shown here is derived from an EMBL/GenBank/DDBJ whole genome shotgun (WGS) entry which is preliminary data.</text>
</comment>
<evidence type="ECO:0000256" key="1">
    <source>
        <dbReference type="SAM" id="MobiDB-lite"/>
    </source>
</evidence>
<dbReference type="RefSeq" id="WP_241793599.1">
    <property type="nucleotide sequence ID" value="NZ_JALBUU010000052.1"/>
</dbReference>
<accession>A0ABS9W8W6</accession>
<evidence type="ECO:0000313" key="2">
    <source>
        <dbReference type="EMBL" id="MCI0755744.1"/>
    </source>
</evidence>
<dbReference type="Proteomes" id="UP001201985">
    <property type="component" value="Unassembled WGS sequence"/>
</dbReference>
<name>A0ABS9W8W6_9PROT</name>
<proteinExistence type="predicted"/>
<protein>
    <recommendedName>
        <fullName evidence="4">HNH endonuclease</fullName>
    </recommendedName>
</protein>
<feature type="compositionally biased region" description="Basic and acidic residues" evidence="1">
    <location>
        <begin position="191"/>
        <end position="201"/>
    </location>
</feature>
<feature type="region of interest" description="Disordered" evidence="1">
    <location>
        <begin position="169"/>
        <end position="201"/>
    </location>
</feature>